<evidence type="ECO:0000313" key="2">
    <source>
        <dbReference type="EMBL" id="GAA1742917.1"/>
    </source>
</evidence>
<dbReference type="InterPro" id="IPR036736">
    <property type="entry name" value="ACP-like_sf"/>
</dbReference>
<feature type="domain" description="Carrier" evidence="1">
    <location>
        <begin position="10"/>
        <end position="90"/>
    </location>
</feature>
<comment type="caution">
    <text evidence="2">The sequence shown here is derived from an EMBL/GenBank/DDBJ whole genome shotgun (WGS) entry which is preliminary data.</text>
</comment>
<dbReference type="Gene3D" id="1.10.1200.10">
    <property type="entry name" value="ACP-like"/>
    <property type="match status" value="1"/>
</dbReference>
<gene>
    <name evidence="2" type="ORF">GCM10009681_12210</name>
</gene>
<evidence type="ECO:0000313" key="3">
    <source>
        <dbReference type="Proteomes" id="UP001500655"/>
    </source>
</evidence>
<dbReference type="InterPro" id="IPR009081">
    <property type="entry name" value="PP-bd_ACP"/>
</dbReference>
<keyword evidence="3" id="KW-1185">Reference proteome</keyword>
<dbReference type="RefSeq" id="WP_344077753.1">
    <property type="nucleotide sequence ID" value="NZ_BAAALS010000004.1"/>
</dbReference>
<proteinExistence type="predicted"/>
<dbReference type="Proteomes" id="UP001500655">
    <property type="component" value="Unassembled WGS sequence"/>
</dbReference>
<accession>A0ABN2JXR6</accession>
<name>A0ABN2JXR6_9ACTN</name>
<reference evidence="2 3" key="1">
    <citation type="journal article" date="2019" name="Int. J. Syst. Evol. Microbiol.">
        <title>The Global Catalogue of Microorganisms (GCM) 10K type strain sequencing project: providing services to taxonomists for standard genome sequencing and annotation.</title>
        <authorList>
            <consortium name="The Broad Institute Genomics Platform"/>
            <consortium name="The Broad Institute Genome Sequencing Center for Infectious Disease"/>
            <person name="Wu L."/>
            <person name="Ma J."/>
        </authorList>
    </citation>
    <scope>NUCLEOTIDE SEQUENCE [LARGE SCALE GENOMIC DNA]</scope>
    <source>
        <strain evidence="2 3">JCM 13249</strain>
    </source>
</reference>
<dbReference type="PROSITE" id="PS50075">
    <property type="entry name" value="CARRIER"/>
    <property type="match status" value="1"/>
</dbReference>
<dbReference type="Pfam" id="PF00550">
    <property type="entry name" value="PP-binding"/>
    <property type="match status" value="1"/>
</dbReference>
<sequence length="94" mass="10271">METTTQLDPAMRQRVIDAICDLLPKVLKAPAPGASANTALLDELGMNSTRGLELMLELEEFLEIEISVEDLDREHFTTVATLADYVVANVLPAT</sequence>
<dbReference type="EMBL" id="BAAALS010000004">
    <property type="protein sequence ID" value="GAA1742917.1"/>
    <property type="molecule type" value="Genomic_DNA"/>
</dbReference>
<dbReference type="SUPFAM" id="SSF47336">
    <property type="entry name" value="ACP-like"/>
    <property type="match status" value="1"/>
</dbReference>
<evidence type="ECO:0000259" key="1">
    <source>
        <dbReference type="PROSITE" id="PS50075"/>
    </source>
</evidence>
<protein>
    <recommendedName>
        <fullName evidence="1">Carrier domain-containing protein</fullName>
    </recommendedName>
</protein>
<organism evidence="2 3">
    <name type="scientific">Luedemannella helvata</name>
    <dbReference type="NCBI Taxonomy" id="349315"/>
    <lineage>
        <taxon>Bacteria</taxon>
        <taxon>Bacillati</taxon>
        <taxon>Actinomycetota</taxon>
        <taxon>Actinomycetes</taxon>
        <taxon>Micromonosporales</taxon>
        <taxon>Micromonosporaceae</taxon>
        <taxon>Luedemannella</taxon>
    </lineage>
</organism>